<evidence type="ECO:0000256" key="9">
    <source>
        <dbReference type="ARBA" id="ARBA00023012"/>
    </source>
</evidence>
<dbReference type="InterPro" id="IPR003660">
    <property type="entry name" value="HAMP_dom"/>
</dbReference>
<dbReference type="AlphaFoldDB" id="A0AA37SY45"/>
<evidence type="ECO:0000256" key="4">
    <source>
        <dbReference type="ARBA" id="ARBA00022553"/>
    </source>
</evidence>
<dbReference type="Pfam" id="PF02518">
    <property type="entry name" value="HATPase_c"/>
    <property type="match status" value="1"/>
</dbReference>
<reference evidence="14" key="1">
    <citation type="journal article" date="2014" name="Int. J. Syst. Evol. Microbiol.">
        <title>Complete genome sequence of Corynebacterium casei LMG S-19264T (=DSM 44701T), isolated from a smear-ripened cheese.</title>
        <authorList>
            <consortium name="US DOE Joint Genome Institute (JGI-PGF)"/>
            <person name="Walter F."/>
            <person name="Albersmeier A."/>
            <person name="Kalinowski J."/>
            <person name="Ruckert C."/>
        </authorList>
    </citation>
    <scope>NUCLEOTIDE SEQUENCE</scope>
    <source>
        <strain evidence="14">NBRC 110023</strain>
    </source>
</reference>
<dbReference type="GO" id="GO:0000155">
    <property type="term" value="F:phosphorelay sensor kinase activity"/>
    <property type="evidence" value="ECO:0007669"/>
    <property type="project" value="InterPro"/>
</dbReference>
<evidence type="ECO:0000256" key="6">
    <source>
        <dbReference type="ARBA" id="ARBA00022692"/>
    </source>
</evidence>
<evidence type="ECO:0000256" key="8">
    <source>
        <dbReference type="ARBA" id="ARBA00022989"/>
    </source>
</evidence>
<dbReference type="EC" id="2.7.13.3" evidence="3"/>
<dbReference type="SUPFAM" id="SSF55874">
    <property type="entry name" value="ATPase domain of HSP90 chaperone/DNA topoisomerase II/histidine kinase"/>
    <property type="match status" value="1"/>
</dbReference>
<feature type="domain" description="HAMP" evidence="13">
    <location>
        <begin position="189"/>
        <end position="243"/>
    </location>
</feature>
<evidence type="ECO:0000256" key="2">
    <source>
        <dbReference type="ARBA" id="ARBA00004370"/>
    </source>
</evidence>
<keyword evidence="10 11" id="KW-0472">Membrane</keyword>
<dbReference type="PRINTS" id="PR00344">
    <property type="entry name" value="BCTRLSENSOR"/>
</dbReference>
<name>A0AA37SY45_9ALTE</name>
<sequence>MRAIQAYSKSSSFLVSFVFTFLLSIGVAFNTYVLTVANDDLLIRETEAAILADIGGFRSLYNSAGQDAVIYALEERLGDRNNDFLYYLKSGDGEFVSGNLQHWPASDVEKIRNGLLEIEVSVRQSHLTDSKNSKQTALAMIMAFSNQDNLLIARSVQEYEFAVWLAQASSWVMIIIVCIISILSIGVAYYVVSRINKISDTADEIISSGKLSERLYVESEWDDLSKLTLSLNHMLDKLEQSVNGIRSLSDNIAHDLRTPLTRLKTHLEDLQEQDVKHHLIAECDNILAIFNSLLRITYIENNAQRSGFKLGDVSIVLEDAIDLYHPILEDKRIELVSNIDAEVFAFCDRSLIFQVFANLIDNASKFTPQGGRITVELSKHKTLVNFIISDTGIGVDDTALAKLTRRFYREDKSRSSSGNGLGLSLVSAVVSLHLGEMHFAKSHIADSGLYCKITIPCE</sequence>
<evidence type="ECO:0000256" key="3">
    <source>
        <dbReference type="ARBA" id="ARBA00012438"/>
    </source>
</evidence>
<keyword evidence="4" id="KW-0597">Phosphoprotein</keyword>
<feature type="transmembrane region" description="Helical" evidence="11">
    <location>
        <begin position="12"/>
        <end position="34"/>
    </location>
</feature>
<organism evidence="14 15">
    <name type="scientific">Agaribacter marinus</name>
    <dbReference type="NCBI Taxonomy" id="1431249"/>
    <lineage>
        <taxon>Bacteria</taxon>
        <taxon>Pseudomonadati</taxon>
        <taxon>Pseudomonadota</taxon>
        <taxon>Gammaproteobacteria</taxon>
        <taxon>Alteromonadales</taxon>
        <taxon>Alteromonadaceae</taxon>
        <taxon>Agaribacter</taxon>
    </lineage>
</organism>
<dbReference type="CDD" id="cd00082">
    <property type="entry name" value="HisKA"/>
    <property type="match status" value="1"/>
</dbReference>
<dbReference type="InterPro" id="IPR036890">
    <property type="entry name" value="HATPase_C_sf"/>
</dbReference>
<dbReference type="InterPro" id="IPR004358">
    <property type="entry name" value="Sig_transdc_His_kin-like_C"/>
</dbReference>
<evidence type="ECO:0000256" key="5">
    <source>
        <dbReference type="ARBA" id="ARBA00022679"/>
    </source>
</evidence>
<dbReference type="Gene3D" id="3.30.565.10">
    <property type="entry name" value="Histidine kinase-like ATPase, C-terminal domain"/>
    <property type="match status" value="1"/>
</dbReference>
<keyword evidence="6 11" id="KW-0812">Transmembrane</keyword>
<feature type="transmembrane region" description="Helical" evidence="11">
    <location>
        <begin position="171"/>
        <end position="192"/>
    </location>
</feature>
<evidence type="ECO:0000259" key="12">
    <source>
        <dbReference type="PROSITE" id="PS50109"/>
    </source>
</evidence>
<dbReference type="InterPro" id="IPR050428">
    <property type="entry name" value="TCS_sensor_his_kinase"/>
</dbReference>
<comment type="catalytic activity">
    <reaction evidence="1">
        <text>ATP + protein L-histidine = ADP + protein N-phospho-L-histidine.</text>
        <dbReference type="EC" id="2.7.13.3"/>
    </reaction>
</comment>
<accession>A0AA37SY45</accession>
<gene>
    <name evidence="14" type="ORF">GCM10007852_20450</name>
</gene>
<evidence type="ECO:0000259" key="13">
    <source>
        <dbReference type="PROSITE" id="PS50885"/>
    </source>
</evidence>
<comment type="caution">
    <text evidence="14">The sequence shown here is derived from an EMBL/GenBank/DDBJ whole genome shotgun (WGS) entry which is preliminary data.</text>
</comment>
<proteinExistence type="predicted"/>
<keyword evidence="9" id="KW-0902">Two-component regulatory system</keyword>
<dbReference type="PANTHER" id="PTHR45436:SF8">
    <property type="entry name" value="HISTIDINE KINASE"/>
    <property type="match status" value="1"/>
</dbReference>
<dbReference type="PROSITE" id="PS50109">
    <property type="entry name" value="HIS_KIN"/>
    <property type="match status" value="1"/>
</dbReference>
<dbReference type="InterPro" id="IPR003661">
    <property type="entry name" value="HisK_dim/P_dom"/>
</dbReference>
<protein>
    <recommendedName>
        <fullName evidence="3">histidine kinase</fullName>
        <ecNumber evidence="3">2.7.13.3</ecNumber>
    </recommendedName>
</protein>
<evidence type="ECO:0000256" key="11">
    <source>
        <dbReference type="SAM" id="Phobius"/>
    </source>
</evidence>
<evidence type="ECO:0000256" key="1">
    <source>
        <dbReference type="ARBA" id="ARBA00000085"/>
    </source>
</evidence>
<dbReference type="Gene3D" id="1.10.287.130">
    <property type="match status" value="1"/>
</dbReference>
<dbReference type="PANTHER" id="PTHR45436">
    <property type="entry name" value="SENSOR HISTIDINE KINASE YKOH"/>
    <property type="match status" value="1"/>
</dbReference>
<comment type="subcellular location">
    <subcellularLocation>
        <location evidence="2">Membrane</location>
    </subcellularLocation>
</comment>
<dbReference type="CDD" id="cd00075">
    <property type="entry name" value="HATPase"/>
    <property type="match status" value="1"/>
</dbReference>
<dbReference type="SUPFAM" id="SSF47384">
    <property type="entry name" value="Homodimeric domain of signal transducing histidine kinase"/>
    <property type="match status" value="1"/>
</dbReference>
<dbReference type="GO" id="GO:0005886">
    <property type="term" value="C:plasma membrane"/>
    <property type="evidence" value="ECO:0007669"/>
    <property type="project" value="TreeGrafter"/>
</dbReference>
<evidence type="ECO:0000313" key="14">
    <source>
        <dbReference type="EMBL" id="GLR71137.1"/>
    </source>
</evidence>
<keyword evidence="7 14" id="KW-0418">Kinase</keyword>
<dbReference type="EMBL" id="BSOT01000005">
    <property type="protein sequence ID" value="GLR71137.1"/>
    <property type="molecule type" value="Genomic_DNA"/>
</dbReference>
<dbReference type="InterPro" id="IPR003594">
    <property type="entry name" value="HATPase_dom"/>
</dbReference>
<dbReference type="InterPro" id="IPR005467">
    <property type="entry name" value="His_kinase_dom"/>
</dbReference>
<dbReference type="InterPro" id="IPR036097">
    <property type="entry name" value="HisK_dim/P_sf"/>
</dbReference>
<keyword evidence="5" id="KW-0808">Transferase</keyword>
<dbReference type="RefSeq" id="WP_284217438.1">
    <property type="nucleotide sequence ID" value="NZ_BSOT01000005.1"/>
</dbReference>
<dbReference type="PROSITE" id="PS50885">
    <property type="entry name" value="HAMP"/>
    <property type="match status" value="1"/>
</dbReference>
<reference evidence="14" key="2">
    <citation type="submission" date="2023-01" db="EMBL/GenBank/DDBJ databases">
        <title>Draft genome sequence of Agaribacter marinus strain NBRC 110023.</title>
        <authorList>
            <person name="Sun Q."/>
            <person name="Mori K."/>
        </authorList>
    </citation>
    <scope>NUCLEOTIDE SEQUENCE</scope>
    <source>
        <strain evidence="14">NBRC 110023</strain>
    </source>
</reference>
<dbReference type="SMART" id="SM00387">
    <property type="entry name" value="HATPase_c"/>
    <property type="match status" value="1"/>
</dbReference>
<feature type="domain" description="Histidine kinase" evidence="12">
    <location>
        <begin position="251"/>
        <end position="458"/>
    </location>
</feature>
<dbReference type="SMART" id="SM00388">
    <property type="entry name" value="HisKA"/>
    <property type="match status" value="1"/>
</dbReference>
<dbReference type="Proteomes" id="UP001156601">
    <property type="component" value="Unassembled WGS sequence"/>
</dbReference>
<keyword evidence="15" id="KW-1185">Reference proteome</keyword>
<dbReference type="SMART" id="SM00304">
    <property type="entry name" value="HAMP"/>
    <property type="match status" value="1"/>
</dbReference>
<dbReference type="CDD" id="cd06225">
    <property type="entry name" value="HAMP"/>
    <property type="match status" value="1"/>
</dbReference>
<evidence type="ECO:0000313" key="15">
    <source>
        <dbReference type="Proteomes" id="UP001156601"/>
    </source>
</evidence>
<keyword evidence="8 11" id="KW-1133">Transmembrane helix</keyword>
<evidence type="ECO:0000256" key="7">
    <source>
        <dbReference type="ARBA" id="ARBA00022777"/>
    </source>
</evidence>
<evidence type="ECO:0000256" key="10">
    <source>
        <dbReference type="ARBA" id="ARBA00023136"/>
    </source>
</evidence>